<protein>
    <submittedName>
        <fullName evidence="1">Uncharacterized protein</fullName>
    </submittedName>
</protein>
<organism evidence="1 2">
    <name type="scientific">Ricinus communis</name>
    <name type="common">Castor bean</name>
    <dbReference type="NCBI Taxonomy" id="3988"/>
    <lineage>
        <taxon>Eukaryota</taxon>
        <taxon>Viridiplantae</taxon>
        <taxon>Streptophyta</taxon>
        <taxon>Embryophyta</taxon>
        <taxon>Tracheophyta</taxon>
        <taxon>Spermatophyta</taxon>
        <taxon>Magnoliopsida</taxon>
        <taxon>eudicotyledons</taxon>
        <taxon>Gunneridae</taxon>
        <taxon>Pentapetalae</taxon>
        <taxon>rosids</taxon>
        <taxon>fabids</taxon>
        <taxon>Malpighiales</taxon>
        <taxon>Euphorbiaceae</taxon>
        <taxon>Acalyphoideae</taxon>
        <taxon>Acalypheae</taxon>
        <taxon>Ricinus</taxon>
    </lineage>
</organism>
<proteinExistence type="predicted"/>
<dbReference type="EMBL" id="EQ979054">
    <property type="protein sequence ID" value="EEF25722.1"/>
    <property type="molecule type" value="Genomic_DNA"/>
</dbReference>
<dbReference type="Proteomes" id="UP000008311">
    <property type="component" value="Unassembled WGS sequence"/>
</dbReference>
<evidence type="ECO:0000313" key="1">
    <source>
        <dbReference type="EMBL" id="EEF25722.1"/>
    </source>
</evidence>
<evidence type="ECO:0000313" key="2">
    <source>
        <dbReference type="Proteomes" id="UP000008311"/>
    </source>
</evidence>
<dbReference type="InParanoid" id="B9TEJ0"/>
<dbReference type="AlphaFoldDB" id="B9TEJ0"/>
<name>B9TEJ0_RICCO</name>
<gene>
    <name evidence="1" type="ORF">RCOM_1917920</name>
</gene>
<accession>B9TEJ0</accession>
<reference evidence="2" key="1">
    <citation type="journal article" date="2010" name="Nat. Biotechnol.">
        <title>Draft genome sequence of the oilseed species Ricinus communis.</title>
        <authorList>
            <person name="Chan A.P."/>
            <person name="Crabtree J."/>
            <person name="Zhao Q."/>
            <person name="Lorenzi H."/>
            <person name="Orvis J."/>
            <person name="Puiu D."/>
            <person name="Melake-Berhan A."/>
            <person name="Jones K.M."/>
            <person name="Redman J."/>
            <person name="Chen G."/>
            <person name="Cahoon E.B."/>
            <person name="Gedil M."/>
            <person name="Stanke M."/>
            <person name="Haas B.J."/>
            <person name="Wortman J.R."/>
            <person name="Fraser-Liggett C.M."/>
            <person name="Ravel J."/>
            <person name="Rabinowicz P.D."/>
        </authorList>
    </citation>
    <scope>NUCLEOTIDE SEQUENCE [LARGE SCALE GENOMIC DNA]</scope>
    <source>
        <strain evidence="2">cv. Hale</strain>
    </source>
</reference>
<keyword evidence="2" id="KW-1185">Reference proteome</keyword>
<sequence length="57" mass="6566">MGKRKSRQVEIALRKPVGYPTFIGRPSLGVFPVEQKRQRQVQPRIVVVRILVEDLPV</sequence>